<dbReference type="HOGENOM" id="CLU_240403_0_0_0"/>
<protein>
    <submittedName>
        <fullName evidence="5">Conserved repeat domain protein</fullName>
    </submittedName>
</protein>
<dbReference type="InterPro" id="IPR018905">
    <property type="entry name" value="A-galactase_NEW3"/>
</dbReference>
<evidence type="ECO:0000259" key="4">
    <source>
        <dbReference type="Pfam" id="PF13229"/>
    </source>
</evidence>
<dbReference type="Proteomes" id="UP000002008">
    <property type="component" value="Chromosome"/>
</dbReference>
<dbReference type="Gene3D" id="2.160.20.10">
    <property type="entry name" value="Single-stranded right-handed beta-helix, Pectin lyase-like"/>
    <property type="match status" value="1"/>
</dbReference>
<keyword evidence="6" id="KW-1185">Reference proteome</keyword>
<evidence type="ECO:0000256" key="2">
    <source>
        <dbReference type="SAM" id="SignalP"/>
    </source>
</evidence>
<evidence type="ECO:0000256" key="1">
    <source>
        <dbReference type="SAM" id="MobiDB-lite"/>
    </source>
</evidence>
<dbReference type="NCBIfam" id="TIGR04214">
    <property type="entry name" value="CSLREA_Nterm"/>
    <property type="match status" value="1"/>
</dbReference>
<dbReference type="InParanoid" id="A9WDN6"/>
<dbReference type="PATRIC" id="fig|324602.8.peg.445"/>
<dbReference type="eggNOG" id="COG1470">
    <property type="taxonomic scope" value="Bacteria"/>
</dbReference>
<proteinExistence type="predicted"/>
<dbReference type="Gene3D" id="2.60.40.10">
    <property type="entry name" value="Immunoglobulins"/>
    <property type="match status" value="3"/>
</dbReference>
<dbReference type="RefSeq" id="WP_012256298.1">
    <property type="nucleotide sequence ID" value="NC_010175.1"/>
</dbReference>
<gene>
    <name evidence="5" type="ordered locus">Caur_0392</name>
</gene>
<feature type="region of interest" description="Disordered" evidence="1">
    <location>
        <begin position="587"/>
        <end position="610"/>
    </location>
</feature>
<feature type="domain" description="Alpha-galactosidase NEW3" evidence="3">
    <location>
        <begin position="1281"/>
        <end position="1354"/>
    </location>
</feature>
<dbReference type="EMBL" id="CP000909">
    <property type="protein sequence ID" value="ABY33642.1"/>
    <property type="molecule type" value="Genomic_DNA"/>
</dbReference>
<evidence type="ECO:0000313" key="6">
    <source>
        <dbReference type="Proteomes" id="UP000002008"/>
    </source>
</evidence>
<accession>A9WDN6</accession>
<feature type="domain" description="Alpha-galactosidase NEW3" evidence="3">
    <location>
        <begin position="1391"/>
        <end position="1466"/>
    </location>
</feature>
<feature type="chain" id="PRO_5002746286" evidence="2">
    <location>
        <begin position="27"/>
        <end position="1720"/>
    </location>
</feature>
<dbReference type="STRING" id="324602.Caur_0392"/>
<organism evidence="5 6">
    <name type="scientific">Chloroflexus aurantiacus (strain ATCC 29366 / DSM 635 / J-10-fl)</name>
    <dbReference type="NCBI Taxonomy" id="324602"/>
    <lineage>
        <taxon>Bacteria</taxon>
        <taxon>Bacillati</taxon>
        <taxon>Chloroflexota</taxon>
        <taxon>Chloroflexia</taxon>
        <taxon>Chloroflexales</taxon>
        <taxon>Chloroflexineae</taxon>
        <taxon>Chloroflexaceae</taxon>
        <taxon>Chloroflexus</taxon>
    </lineage>
</organism>
<keyword evidence="2" id="KW-0732">Signal</keyword>
<feature type="compositionally biased region" description="Low complexity" evidence="1">
    <location>
        <begin position="591"/>
        <end position="601"/>
    </location>
</feature>
<dbReference type="InterPro" id="IPR013783">
    <property type="entry name" value="Ig-like_fold"/>
</dbReference>
<dbReference type="InterPro" id="IPR026457">
    <property type="entry name" value="CSLREA_Nterm"/>
</dbReference>
<dbReference type="Pfam" id="PF10633">
    <property type="entry name" value="NPCBM_assoc"/>
    <property type="match status" value="2"/>
</dbReference>
<dbReference type="EnsemblBacteria" id="ABY33642">
    <property type="protein sequence ID" value="ABY33642"/>
    <property type="gene ID" value="Caur_0392"/>
</dbReference>
<sequence>MHRRFRLALLFLILVSLLPFAQPASAASLVVNSLADTNDGACTTAPDGCTLREAILTANSNGVPDTITFSVSGTIYVQNSGLPPLSEGGTTIDAGDNHTIIVSGEQLRDASNNVIPAHGIVIASNDNVIRGLVIIRFSRGIGFTGGGSGIYLRNNAQNNLIVNTWIGHLNGSPEPNTGYGILIDGGASNNRIGTGNPTDRNVISGNTVADIGVSNNLNTTPLNGNQIVGNYIGTTVSGDADQDTTSDPGNLGGISIENYAYNTLISGNLIGGYTGANAAGIVLFSDSTSSGSPSIPRGTRITGNWIGVNPTGTVIANRIGILVSGGGTYGAINTEIGDPLNPIAGRNYIGGNTNGGIVIADTTFASGPTTIAGNYIGVALNASGNPFPVGNGTINQTSGGEGIFVGRNAVSTIIGPGNVIAGARTNGIRIRSGNTVVRGNYIGVDPTGTQTTTTTINSPTVGYGTGDAGVWIENGSSSVIGGANLSDRNVIAAGNFAVTGSGAAVLIEPCASGCSANGNTVQGNYLGVRADGNGILVGSTIVADSEGLRITNANNNTVRNNLIGGVDRGINVRMNASNNLISGNRIGVRASSSDTPGSGTTTRRDGIQLNSGTNNRIEFNLIAFTGQNNTSAFNAAHGIVVRSSNNQLFGNRLVRNGRLGFGHGIFVADNVTGVLISQNTTQDNAQDGIGLGSGANGDLAAPSFNAVTPGSPTVTGTTGCGAGCVVEIFTTSASVSDRNREGPVFLTSTTTGVGGAFSVNVTGCLGYITATVHNPTTGNSSPFSNALDVNATDACSTPTATLTVTGGSSRAVSIGSTSTYTLTLSHTSFVTRTYTLTLDSTRGWTSGPTLVELPPNGNTQLIISVAVPFTATAGDTDTTTVTARSDQTVSNPITLTTTAQAITIIPARPEVSPGQIVERTGNTVTFVHTITNTGQLVGTFSVIRPDGSSGLPVFSGTPPTGWNIQSATLSSSTLSPGATATLTIVANTPASTTLLAGDYPFSFRVRAISQQGSQTFTEQSDPATTDTVRVPVARSFSFTAQPPTSQQLTPAATVNFSYILTNTGNITDTFIITPPTGTTPASSLSFSATPATAFTLAAGQSRPITVTVTASASEPVGTYNFTVQAGVTGGSNPPANQTASGTVQVIGGGTPVFVGTPLVTPDPVLPGGTATITVTVRNGGNAAAPFDFTQTLPSGWNLISNSSTCPSPVPADTTTCTYVVEVAVPATADGGAATVTIQAIARNGGQIPPAPDSTASVNATVTVATIRNLRFDPTPLNASADPGAVITFSHTLTNTGNAPDAFTLNLSGLPTGWTATVVPTTTTTLARNASLTVTVQITVPTGISAGTTVTATIRATSQGNPAVSAEVLDSITVNAVNGAELSPGTTINSLPGATAIFTHTLRNSGSTTITYDLSVRSGDAGWSALSVNPATSPILSPGSSTIVTVTVTIPTGAAAGTSNTITVEARATGDSTLLASAENVVQVGALRDVEITPARTVIALPNTTTVITHTVRNLGFTADSYTITALQGDGHSAIATPNQVDLGPGESREIAVLLTLPAGLAADTVLSSIRVTATSRSDSSITDSIFDSVRVGLVTGVALSSDRLQGIPDGSNRVIFSGIVLENLGNATDTFDLTVSGLDSKFRASVVPTSVTLNGGAIDVGIVVTVDLPPIQPFALRHDVTLTATSRRDPDQRSSIRLSMIYLTRQAIFGEPVFIPIISR</sequence>
<dbReference type="Pfam" id="PF13229">
    <property type="entry name" value="Beta_helix"/>
    <property type="match status" value="1"/>
</dbReference>
<feature type="signal peptide" evidence="2">
    <location>
        <begin position="1"/>
        <end position="26"/>
    </location>
</feature>
<evidence type="ECO:0000259" key="3">
    <source>
        <dbReference type="Pfam" id="PF10633"/>
    </source>
</evidence>
<dbReference type="SUPFAM" id="SSF51126">
    <property type="entry name" value="Pectin lyase-like"/>
    <property type="match status" value="2"/>
</dbReference>
<feature type="domain" description="Right handed beta helix" evidence="4">
    <location>
        <begin position="504"/>
        <end position="680"/>
    </location>
</feature>
<dbReference type="PANTHER" id="PTHR39198:SF1">
    <property type="entry name" value="ALPHA-GALACTOSIDASE NEW3 DOMAIN-CONTAINING PROTEIN"/>
    <property type="match status" value="1"/>
</dbReference>
<dbReference type="PANTHER" id="PTHR39198">
    <property type="entry name" value="HYPOTHETICAL MEMBRANE PROTEIN, CONSERVED"/>
    <property type="match status" value="1"/>
</dbReference>
<dbReference type="InterPro" id="IPR012334">
    <property type="entry name" value="Pectin_lyas_fold"/>
</dbReference>
<reference evidence="6" key="1">
    <citation type="journal article" date="2011" name="BMC Genomics">
        <title>Complete genome sequence of the filamentous anoxygenic phototrophic bacterium Chloroflexus aurantiacus.</title>
        <authorList>
            <person name="Tang K.H."/>
            <person name="Barry K."/>
            <person name="Chertkov O."/>
            <person name="Dalin E."/>
            <person name="Han C.S."/>
            <person name="Hauser L.J."/>
            <person name="Honchak B.M."/>
            <person name="Karbach L.E."/>
            <person name="Land M.L."/>
            <person name="Lapidus A."/>
            <person name="Larimer F.W."/>
            <person name="Mikhailova N."/>
            <person name="Pitluck S."/>
            <person name="Pierson B.K."/>
            <person name="Blankenship R.E."/>
        </authorList>
    </citation>
    <scope>NUCLEOTIDE SEQUENCE [LARGE SCALE GENOMIC DNA]</scope>
    <source>
        <strain evidence="6">ATCC 29366 / DSM 635 / J-10-fl</strain>
    </source>
</reference>
<evidence type="ECO:0000313" key="5">
    <source>
        <dbReference type="EMBL" id="ABY33642.1"/>
    </source>
</evidence>
<dbReference type="eggNOG" id="COG1361">
    <property type="taxonomic scope" value="Bacteria"/>
</dbReference>
<dbReference type="InterPro" id="IPR006626">
    <property type="entry name" value="PbH1"/>
</dbReference>
<dbReference type="KEGG" id="cau:Caur_0392"/>
<dbReference type="InterPro" id="IPR039448">
    <property type="entry name" value="Beta_helix"/>
</dbReference>
<dbReference type="InterPro" id="IPR011050">
    <property type="entry name" value="Pectin_lyase_fold/virulence"/>
</dbReference>
<dbReference type="SMART" id="SM00710">
    <property type="entry name" value="PbH1"/>
    <property type="match status" value="10"/>
</dbReference>
<name>A9WDN6_CHLAA</name>